<dbReference type="VEuPathDB" id="FungiDB:Z517_02326"/>
<accession>A0A0D2GQ36</accession>
<dbReference type="InterPro" id="IPR022617">
    <property type="entry name" value="Rad60/SUMO-like_dom"/>
</dbReference>
<dbReference type="PROSITE" id="PS50053">
    <property type="entry name" value="UBIQUITIN_2"/>
    <property type="match status" value="1"/>
</dbReference>
<dbReference type="OrthoDB" id="3365399at2759"/>
<dbReference type="GeneID" id="25301816"/>
<feature type="compositionally biased region" description="Polar residues" evidence="1">
    <location>
        <begin position="216"/>
        <end position="228"/>
    </location>
</feature>
<keyword evidence="4" id="KW-1185">Reference proteome</keyword>
<dbReference type="AlphaFoldDB" id="A0A0D2GQ36"/>
<feature type="compositionally biased region" description="Basic and acidic residues" evidence="1">
    <location>
        <begin position="105"/>
        <end position="117"/>
    </location>
</feature>
<dbReference type="EMBL" id="KN846970">
    <property type="protein sequence ID" value="KIW83083.1"/>
    <property type="molecule type" value="Genomic_DNA"/>
</dbReference>
<sequence>MTSSGGGGGGVKRSLFSKYAVRAAVPAVTNSALTAGGGAGSIFSRNVNYEDIVRAERAQRERKAAKAKARSGGAGEKRKKSEGPSAKKRRISADDCDVGSGSASEVEKRKKKDDKVQRRPVTRSTPTKRKDLWEGLEASPKTRPSPRSKKAVKSTTIYLDDGDGEETEDDDLIKLTPAKPKNAGPDLLTEKDSDEEDEYLRLLKQKAREKARLQRQGGQTMQRSSTPADRQPSIAREDIDPNSPAGVRSQGTSRPASSNSVQDFEASAARTYNPPEPENDPEVKIMIQSQIPGTNSLIVKRKASQSLKQVKEFWCRKFDLEDSVARQVFFTWKGTRLFDSTTMRGIIRGLKKDYHRQQRPRSLSLGIEDVEENGDGDAGYDSSSAKDPSGGHIMLEAMTPELYDQRLRDKDRLRQRQRSLLTSSADGSEDEDEGGGDADQEGREHDTEAARAPLGTAAAAAVAERDKGAIVIRLVSKDLEPMQLRVRPNTTIGKIMRGFAATRKVDEAKTPWLIFDGERLDKESTVEEVGFEDEDEVEVSIR</sequence>
<dbReference type="HOGENOM" id="CLU_032739_0_0_1"/>
<feature type="compositionally biased region" description="Polar residues" evidence="1">
    <location>
        <begin position="249"/>
        <end position="262"/>
    </location>
</feature>
<dbReference type="Gene3D" id="3.10.20.90">
    <property type="entry name" value="Phosphatidylinositol 3-kinase Catalytic Subunit, Chain A, domain 1"/>
    <property type="match status" value="1"/>
</dbReference>
<evidence type="ECO:0000259" key="2">
    <source>
        <dbReference type="PROSITE" id="PS50053"/>
    </source>
</evidence>
<dbReference type="Proteomes" id="UP000053029">
    <property type="component" value="Unassembled WGS sequence"/>
</dbReference>
<dbReference type="Pfam" id="PF11976">
    <property type="entry name" value="Rad60-SLD"/>
    <property type="match status" value="1"/>
</dbReference>
<feature type="region of interest" description="Disordered" evidence="1">
    <location>
        <begin position="419"/>
        <end position="448"/>
    </location>
</feature>
<feature type="region of interest" description="Disordered" evidence="1">
    <location>
        <begin position="352"/>
        <end position="392"/>
    </location>
</feature>
<gene>
    <name evidence="3" type="ORF">Z517_02326</name>
</gene>
<evidence type="ECO:0000256" key="1">
    <source>
        <dbReference type="SAM" id="MobiDB-lite"/>
    </source>
</evidence>
<organism evidence="3 4">
    <name type="scientific">Fonsecaea pedrosoi CBS 271.37</name>
    <dbReference type="NCBI Taxonomy" id="1442368"/>
    <lineage>
        <taxon>Eukaryota</taxon>
        <taxon>Fungi</taxon>
        <taxon>Dikarya</taxon>
        <taxon>Ascomycota</taxon>
        <taxon>Pezizomycotina</taxon>
        <taxon>Eurotiomycetes</taxon>
        <taxon>Chaetothyriomycetidae</taxon>
        <taxon>Chaetothyriales</taxon>
        <taxon>Herpotrichiellaceae</taxon>
        <taxon>Fonsecaea</taxon>
    </lineage>
</organism>
<protein>
    <recommendedName>
        <fullName evidence="2">Ubiquitin-like domain-containing protein</fullName>
    </recommendedName>
</protein>
<dbReference type="SUPFAM" id="SSF54236">
    <property type="entry name" value="Ubiquitin-like"/>
    <property type="match status" value="1"/>
</dbReference>
<name>A0A0D2GQ36_9EURO</name>
<dbReference type="InterPro" id="IPR029071">
    <property type="entry name" value="Ubiquitin-like_domsf"/>
</dbReference>
<feature type="domain" description="Ubiquitin-like" evidence="2">
    <location>
        <begin position="470"/>
        <end position="542"/>
    </location>
</feature>
<dbReference type="CDD" id="cd01763">
    <property type="entry name" value="Ubl_SUMO_like"/>
    <property type="match status" value="1"/>
</dbReference>
<evidence type="ECO:0000313" key="4">
    <source>
        <dbReference type="Proteomes" id="UP000053029"/>
    </source>
</evidence>
<feature type="compositionally biased region" description="Acidic residues" evidence="1">
    <location>
        <begin position="427"/>
        <end position="439"/>
    </location>
</feature>
<feature type="compositionally biased region" description="Acidic residues" evidence="1">
    <location>
        <begin position="160"/>
        <end position="171"/>
    </location>
</feature>
<reference evidence="3 4" key="1">
    <citation type="submission" date="2015-01" db="EMBL/GenBank/DDBJ databases">
        <title>The Genome Sequence of Fonsecaea pedrosoi CBS 271.37.</title>
        <authorList>
            <consortium name="The Broad Institute Genomics Platform"/>
            <person name="Cuomo C."/>
            <person name="de Hoog S."/>
            <person name="Gorbushina A."/>
            <person name="Stielow B."/>
            <person name="Teixiera M."/>
            <person name="Abouelleil A."/>
            <person name="Chapman S.B."/>
            <person name="Priest M."/>
            <person name="Young S.K."/>
            <person name="Wortman J."/>
            <person name="Nusbaum C."/>
            <person name="Birren B."/>
        </authorList>
    </citation>
    <scope>NUCLEOTIDE SEQUENCE [LARGE SCALE GENOMIC DNA]</scope>
    <source>
        <strain evidence="3 4">CBS 271.37</strain>
    </source>
</reference>
<evidence type="ECO:0000313" key="3">
    <source>
        <dbReference type="EMBL" id="KIW83083.1"/>
    </source>
</evidence>
<dbReference type="InterPro" id="IPR000626">
    <property type="entry name" value="Ubiquitin-like_dom"/>
</dbReference>
<feature type="region of interest" description="Disordered" evidence="1">
    <location>
        <begin position="57"/>
        <end position="281"/>
    </location>
</feature>
<proteinExistence type="predicted"/>
<dbReference type="RefSeq" id="XP_013286891.1">
    <property type="nucleotide sequence ID" value="XM_013431437.1"/>
</dbReference>